<proteinExistence type="predicted"/>
<keyword evidence="2" id="KW-1185">Reference proteome</keyword>
<name>A0ACC1IPZ6_9FUNG</name>
<organism evidence="1 2">
    <name type="scientific">Kickxella alabastrina</name>
    <dbReference type="NCBI Taxonomy" id="61397"/>
    <lineage>
        <taxon>Eukaryota</taxon>
        <taxon>Fungi</taxon>
        <taxon>Fungi incertae sedis</taxon>
        <taxon>Zoopagomycota</taxon>
        <taxon>Kickxellomycotina</taxon>
        <taxon>Kickxellomycetes</taxon>
        <taxon>Kickxellales</taxon>
        <taxon>Kickxellaceae</taxon>
        <taxon>Kickxella</taxon>
    </lineage>
</organism>
<comment type="caution">
    <text evidence="1">The sequence shown here is derived from an EMBL/GenBank/DDBJ whole genome shotgun (WGS) entry which is preliminary data.</text>
</comment>
<protein>
    <submittedName>
        <fullName evidence="1">Uncharacterized protein</fullName>
    </submittedName>
</protein>
<evidence type="ECO:0000313" key="2">
    <source>
        <dbReference type="Proteomes" id="UP001150581"/>
    </source>
</evidence>
<dbReference type="Proteomes" id="UP001150581">
    <property type="component" value="Unassembled WGS sequence"/>
</dbReference>
<evidence type="ECO:0000313" key="1">
    <source>
        <dbReference type="EMBL" id="KAJ1898528.1"/>
    </source>
</evidence>
<reference evidence="1" key="1">
    <citation type="submission" date="2022-07" db="EMBL/GenBank/DDBJ databases">
        <title>Phylogenomic reconstructions and comparative analyses of Kickxellomycotina fungi.</title>
        <authorList>
            <person name="Reynolds N.K."/>
            <person name="Stajich J.E."/>
            <person name="Barry K."/>
            <person name="Grigoriev I.V."/>
            <person name="Crous P."/>
            <person name="Smith M.E."/>
        </authorList>
    </citation>
    <scope>NUCLEOTIDE SEQUENCE</scope>
    <source>
        <strain evidence="1">Benny 63K</strain>
    </source>
</reference>
<sequence length="519" mass="58802">MTFIFSLLADTLRVLCQPLHIFGALGSFFAYKVFYALYLSPFRNIPGPFWSRISGLPALYHELRGVEPELMISRTEKYGSIFIIDPERVGICDPEIAQTLLLSHAYLKDKRYGNIVVFEPNVFLTIDPELNKQRRRQLGPAMTLANLRHMEPAILDVGTKQLHKKWDRDIEQSEDGQKARVCYQRDFMLMSFDIISSLGFGQAHTSLTSGDTRIAKWVHSTLVVMYLQAVMPIFNFGLFRRFIAKSLYDNVDAFISLGTQAVDNRRRYLSTLSTDEDKPKDILQSYIEAEDPKSRIRMTPSQVVTETIINLLAGSDTSSNTLAWTIHLLLLHPQYYSRIVMEVREAFAPGHLINYSDCKASLPFLEACIYEAMRLVPVVTTMPRSMPRGGATFNGHFIPEGYTCSISIPGCNRNPETWENPHAFYPERFLNNEANKKQMLTFSVGVRVCPGKTLAWMEILPILANVLSKYDLELPGDALFTPDRVDKKGLPVLMPGVAAGARVPRFPERDCVVLVSKRS</sequence>
<accession>A0ACC1IPZ6</accession>
<dbReference type="EMBL" id="JANBPG010000231">
    <property type="protein sequence ID" value="KAJ1898528.1"/>
    <property type="molecule type" value="Genomic_DNA"/>
</dbReference>
<gene>
    <name evidence="1" type="ORF">LPJ66_002685</name>
</gene>